<organism evidence="1 2">
    <name type="scientific">Piloderma croceum (strain F 1598)</name>
    <dbReference type="NCBI Taxonomy" id="765440"/>
    <lineage>
        <taxon>Eukaryota</taxon>
        <taxon>Fungi</taxon>
        <taxon>Dikarya</taxon>
        <taxon>Basidiomycota</taxon>
        <taxon>Agaricomycotina</taxon>
        <taxon>Agaricomycetes</taxon>
        <taxon>Agaricomycetidae</taxon>
        <taxon>Atheliales</taxon>
        <taxon>Atheliaceae</taxon>
        <taxon>Piloderma</taxon>
    </lineage>
</organism>
<keyword evidence="2" id="KW-1185">Reference proteome</keyword>
<dbReference type="EMBL" id="KN833025">
    <property type="protein sequence ID" value="KIM77431.1"/>
    <property type="molecule type" value="Genomic_DNA"/>
</dbReference>
<gene>
    <name evidence="1" type="ORF">PILCRDRAFT_620727</name>
</gene>
<evidence type="ECO:0000313" key="2">
    <source>
        <dbReference type="Proteomes" id="UP000054166"/>
    </source>
</evidence>
<evidence type="ECO:0000313" key="1">
    <source>
        <dbReference type="EMBL" id="KIM77431.1"/>
    </source>
</evidence>
<dbReference type="InParanoid" id="A0A0C3FCD1"/>
<name>A0A0C3FCD1_PILCF</name>
<reference evidence="1 2" key="1">
    <citation type="submission" date="2014-04" db="EMBL/GenBank/DDBJ databases">
        <authorList>
            <consortium name="DOE Joint Genome Institute"/>
            <person name="Kuo A."/>
            <person name="Tarkka M."/>
            <person name="Buscot F."/>
            <person name="Kohler A."/>
            <person name="Nagy L.G."/>
            <person name="Floudas D."/>
            <person name="Copeland A."/>
            <person name="Barry K.W."/>
            <person name="Cichocki N."/>
            <person name="Veneault-Fourrey C."/>
            <person name="LaButti K."/>
            <person name="Lindquist E.A."/>
            <person name="Lipzen A."/>
            <person name="Lundell T."/>
            <person name="Morin E."/>
            <person name="Murat C."/>
            <person name="Sun H."/>
            <person name="Tunlid A."/>
            <person name="Henrissat B."/>
            <person name="Grigoriev I.V."/>
            <person name="Hibbett D.S."/>
            <person name="Martin F."/>
            <person name="Nordberg H.P."/>
            <person name="Cantor M.N."/>
            <person name="Hua S.X."/>
        </authorList>
    </citation>
    <scope>NUCLEOTIDE SEQUENCE [LARGE SCALE GENOMIC DNA]</scope>
    <source>
        <strain evidence="1 2">F 1598</strain>
    </source>
</reference>
<sequence length="72" mass="8480">MVMIIGSIRIDIRMTIAKIMLDDILTMHDVYMAYQHCLHQFYLLLVNLAAKYYPKAKIIFLFDLARCLLCII</sequence>
<reference evidence="2" key="2">
    <citation type="submission" date="2015-01" db="EMBL/GenBank/DDBJ databases">
        <title>Evolutionary Origins and Diversification of the Mycorrhizal Mutualists.</title>
        <authorList>
            <consortium name="DOE Joint Genome Institute"/>
            <consortium name="Mycorrhizal Genomics Consortium"/>
            <person name="Kohler A."/>
            <person name="Kuo A."/>
            <person name="Nagy L.G."/>
            <person name="Floudas D."/>
            <person name="Copeland A."/>
            <person name="Barry K.W."/>
            <person name="Cichocki N."/>
            <person name="Veneault-Fourrey C."/>
            <person name="LaButti K."/>
            <person name="Lindquist E.A."/>
            <person name="Lipzen A."/>
            <person name="Lundell T."/>
            <person name="Morin E."/>
            <person name="Murat C."/>
            <person name="Riley R."/>
            <person name="Ohm R."/>
            <person name="Sun H."/>
            <person name="Tunlid A."/>
            <person name="Henrissat B."/>
            <person name="Grigoriev I.V."/>
            <person name="Hibbett D.S."/>
            <person name="Martin F."/>
        </authorList>
    </citation>
    <scope>NUCLEOTIDE SEQUENCE [LARGE SCALE GENOMIC DNA]</scope>
    <source>
        <strain evidence="2">F 1598</strain>
    </source>
</reference>
<dbReference type="HOGENOM" id="CLU_2723093_0_0_1"/>
<protein>
    <submittedName>
        <fullName evidence="1">Uncharacterized protein</fullName>
    </submittedName>
</protein>
<dbReference type="Proteomes" id="UP000054166">
    <property type="component" value="Unassembled WGS sequence"/>
</dbReference>
<proteinExistence type="predicted"/>
<accession>A0A0C3FCD1</accession>
<dbReference type="AlphaFoldDB" id="A0A0C3FCD1"/>